<keyword evidence="2" id="KW-0479">Metal-binding</keyword>
<dbReference type="Pfam" id="PF00096">
    <property type="entry name" value="zf-C2H2"/>
    <property type="match status" value="1"/>
</dbReference>
<dbReference type="PROSITE" id="PS00028">
    <property type="entry name" value="ZINC_FINGER_C2H2_1"/>
    <property type="match status" value="4"/>
</dbReference>
<evidence type="ECO:0000313" key="13">
    <source>
        <dbReference type="Proteomes" id="UP000075884"/>
    </source>
</evidence>
<keyword evidence="8" id="KW-0804">Transcription</keyword>
<accession>A0A182NYI7</accession>
<feature type="domain" description="C2H2-type" evidence="11">
    <location>
        <begin position="1"/>
        <end position="27"/>
    </location>
</feature>
<comment type="subcellular location">
    <subcellularLocation>
        <location evidence="1">Nucleus</location>
    </subcellularLocation>
</comment>
<dbReference type="InterPro" id="IPR036236">
    <property type="entry name" value="Znf_C2H2_sf"/>
</dbReference>
<protein>
    <recommendedName>
        <fullName evidence="11">C2H2-type domain-containing protein</fullName>
    </recommendedName>
</protein>
<evidence type="ECO:0000256" key="4">
    <source>
        <dbReference type="ARBA" id="ARBA00022771"/>
    </source>
</evidence>
<evidence type="ECO:0000313" key="12">
    <source>
        <dbReference type="EnsemblMetazoa" id="ADIR014886-PA"/>
    </source>
</evidence>
<evidence type="ECO:0000256" key="6">
    <source>
        <dbReference type="ARBA" id="ARBA00023015"/>
    </source>
</evidence>
<dbReference type="PANTHER" id="PTHR16515">
    <property type="entry name" value="PR DOMAIN ZINC FINGER PROTEIN"/>
    <property type="match status" value="1"/>
</dbReference>
<dbReference type="Proteomes" id="UP000075884">
    <property type="component" value="Unassembled WGS sequence"/>
</dbReference>
<evidence type="ECO:0000259" key="11">
    <source>
        <dbReference type="PROSITE" id="PS50157"/>
    </source>
</evidence>
<dbReference type="GO" id="GO:0003677">
    <property type="term" value="F:DNA binding"/>
    <property type="evidence" value="ECO:0007669"/>
    <property type="project" value="UniProtKB-KW"/>
</dbReference>
<dbReference type="PROSITE" id="PS50157">
    <property type="entry name" value="ZINC_FINGER_C2H2_2"/>
    <property type="match status" value="4"/>
</dbReference>
<dbReference type="FunFam" id="3.30.160.60:FF:002343">
    <property type="entry name" value="Zinc finger protein 33A"/>
    <property type="match status" value="1"/>
</dbReference>
<dbReference type="GO" id="GO:0008270">
    <property type="term" value="F:zinc ion binding"/>
    <property type="evidence" value="ECO:0007669"/>
    <property type="project" value="UniProtKB-KW"/>
</dbReference>
<evidence type="ECO:0000256" key="8">
    <source>
        <dbReference type="ARBA" id="ARBA00023163"/>
    </source>
</evidence>
<evidence type="ECO:0000256" key="7">
    <source>
        <dbReference type="ARBA" id="ARBA00023125"/>
    </source>
</evidence>
<dbReference type="GO" id="GO:0006355">
    <property type="term" value="P:regulation of DNA-templated transcription"/>
    <property type="evidence" value="ECO:0007669"/>
    <property type="project" value="UniProtKB-ARBA"/>
</dbReference>
<dbReference type="AlphaFoldDB" id="A0A182NYI7"/>
<reference evidence="13" key="1">
    <citation type="submission" date="2013-03" db="EMBL/GenBank/DDBJ databases">
        <title>The Genome Sequence of Anopheles dirus WRAIR2.</title>
        <authorList>
            <consortium name="The Broad Institute Genomics Platform"/>
            <person name="Neafsey D.E."/>
            <person name="Walton C."/>
            <person name="Walker B."/>
            <person name="Young S.K."/>
            <person name="Zeng Q."/>
            <person name="Gargeya S."/>
            <person name="Fitzgerald M."/>
            <person name="Haas B."/>
            <person name="Abouelleil A."/>
            <person name="Allen A.W."/>
            <person name="Alvarado L."/>
            <person name="Arachchi H.M."/>
            <person name="Berlin A.M."/>
            <person name="Chapman S.B."/>
            <person name="Gainer-Dewar J."/>
            <person name="Goldberg J."/>
            <person name="Griggs A."/>
            <person name="Gujja S."/>
            <person name="Hansen M."/>
            <person name="Howarth C."/>
            <person name="Imamovic A."/>
            <person name="Ireland A."/>
            <person name="Larimer J."/>
            <person name="McCowan C."/>
            <person name="Murphy C."/>
            <person name="Pearson M."/>
            <person name="Poon T.W."/>
            <person name="Priest M."/>
            <person name="Roberts A."/>
            <person name="Saif S."/>
            <person name="Shea T."/>
            <person name="Sisk P."/>
            <person name="Sykes S."/>
            <person name="Wortman J."/>
            <person name="Nusbaum C."/>
            <person name="Birren B."/>
        </authorList>
    </citation>
    <scope>NUCLEOTIDE SEQUENCE [LARGE SCALE GENOMIC DNA]</scope>
    <source>
        <strain evidence="13">WRAIR2</strain>
    </source>
</reference>
<dbReference type="Pfam" id="PF13465">
    <property type="entry name" value="zf-H2C2_2"/>
    <property type="match status" value="1"/>
</dbReference>
<keyword evidence="4 10" id="KW-0863">Zinc-finger</keyword>
<proteinExistence type="predicted"/>
<dbReference type="STRING" id="7168.A0A182NYI7"/>
<evidence type="ECO:0000256" key="3">
    <source>
        <dbReference type="ARBA" id="ARBA00022737"/>
    </source>
</evidence>
<feature type="domain" description="C2H2-type" evidence="11">
    <location>
        <begin position="83"/>
        <end position="111"/>
    </location>
</feature>
<evidence type="ECO:0000256" key="1">
    <source>
        <dbReference type="ARBA" id="ARBA00004123"/>
    </source>
</evidence>
<keyword evidence="5" id="KW-0862">Zinc</keyword>
<dbReference type="FunFam" id="3.30.160.60:FF:001182">
    <property type="entry name" value="Zinc finger, C2H2 type"/>
    <property type="match status" value="1"/>
</dbReference>
<feature type="domain" description="C2H2-type" evidence="11">
    <location>
        <begin position="56"/>
        <end position="83"/>
    </location>
</feature>
<evidence type="ECO:0000256" key="5">
    <source>
        <dbReference type="ARBA" id="ARBA00022833"/>
    </source>
</evidence>
<evidence type="ECO:0000256" key="2">
    <source>
        <dbReference type="ARBA" id="ARBA00022723"/>
    </source>
</evidence>
<dbReference type="EnsemblMetazoa" id="ADIR014886-RA">
    <property type="protein sequence ID" value="ADIR014886-PA"/>
    <property type="gene ID" value="ADIR014886"/>
</dbReference>
<keyword evidence="7" id="KW-0238">DNA-binding</keyword>
<dbReference type="PANTHER" id="PTHR16515:SF49">
    <property type="entry name" value="GASTRULA ZINC FINGER PROTEIN XLCGF49.1-LIKE-RELATED"/>
    <property type="match status" value="1"/>
</dbReference>
<dbReference type="SMART" id="SM00355">
    <property type="entry name" value="ZnF_C2H2"/>
    <property type="match status" value="4"/>
</dbReference>
<dbReference type="VEuPathDB" id="VectorBase:ADIR014886"/>
<reference evidence="12" key="2">
    <citation type="submission" date="2020-05" db="UniProtKB">
        <authorList>
            <consortium name="EnsemblMetazoa"/>
        </authorList>
    </citation>
    <scope>IDENTIFICATION</scope>
    <source>
        <strain evidence="12">WRAIR2</strain>
    </source>
</reference>
<dbReference type="SUPFAM" id="SSF57667">
    <property type="entry name" value="beta-beta-alpha zinc fingers"/>
    <property type="match status" value="3"/>
</dbReference>
<keyword evidence="9" id="KW-0539">Nucleus</keyword>
<organism evidence="12 13">
    <name type="scientific">Anopheles dirus</name>
    <dbReference type="NCBI Taxonomy" id="7168"/>
    <lineage>
        <taxon>Eukaryota</taxon>
        <taxon>Metazoa</taxon>
        <taxon>Ecdysozoa</taxon>
        <taxon>Arthropoda</taxon>
        <taxon>Hexapoda</taxon>
        <taxon>Insecta</taxon>
        <taxon>Pterygota</taxon>
        <taxon>Neoptera</taxon>
        <taxon>Endopterygota</taxon>
        <taxon>Diptera</taxon>
        <taxon>Nematocera</taxon>
        <taxon>Culicoidea</taxon>
        <taxon>Culicidae</taxon>
        <taxon>Anophelinae</taxon>
        <taxon>Anopheles</taxon>
    </lineage>
</organism>
<sequence>MCAYCDKGFLRRTDLKVHESYHTEIKNYICKVCEKSFHTPYTLKTHMRTHTGEKPYKCPHCPKAFNQNYDMLRHIRRHTGERFKCDKCDESFIHAYLLNSHLKAVHNVEAQFRTRGVNKVSVKNIEMHSVPSEVIKQKD</sequence>
<keyword evidence="3" id="KW-0677">Repeat</keyword>
<dbReference type="GO" id="GO:0005634">
    <property type="term" value="C:nucleus"/>
    <property type="evidence" value="ECO:0007669"/>
    <property type="project" value="UniProtKB-SubCell"/>
</dbReference>
<dbReference type="InterPro" id="IPR013087">
    <property type="entry name" value="Znf_C2H2_type"/>
</dbReference>
<evidence type="ECO:0000256" key="9">
    <source>
        <dbReference type="ARBA" id="ARBA00023242"/>
    </source>
</evidence>
<feature type="domain" description="C2H2-type" evidence="11">
    <location>
        <begin position="28"/>
        <end position="55"/>
    </location>
</feature>
<keyword evidence="6" id="KW-0805">Transcription regulation</keyword>
<keyword evidence="13" id="KW-1185">Reference proteome</keyword>
<name>A0A182NYI7_9DIPT</name>
<dbReference type="Gene3D" id="3.30.160.60">
    <property type="entry name" value="Classic Zinc Finger"/>
    <property type="match status" value="3"/>
</dbReference>
<dbReference type="InterPro" id="IPR050331">
    <property type="entry name" value="Zinc_finger"/>
</dbReference>
<evidence type="ECO:0000256" key="10">
    <source>
        <dbReference type="PROSITE-ProRule" id="PRU00042"/>
    </source>
</evidence>